<proteinExistence type="predicted"/>
<dbReference type="InterPro" id="IPR005330">
    <property type="entry name" value="MHYT_dom"/>
</dbReference>
<feature type="transmembrane region" description="Helical" evidence="2">
    <location>
        <begin position="154"/>
        <end position="180"/>
    </location>
</feature>
<dbReference type="Proteomes" id="UP000578531">
    <property type="component" value="Unassembled WGS sequence"/>
</dbReference>
<evidence type="ECO:0000256" key="1">
    <source>
        <dbReference type="SAM" id="MobiDB-lite"/>
    </source>
</evidence>
<protein>
    <recommendedName>
        <fullName evidence="3">MHYT domain-containing protein</fullName>
    </recommendedName>
</protein>
<comment type="caution">
    <text evidence="4">The sequence shown here is derived from an EMBL/GenBank/DDBJ whole genome shotgun (WGS) entry which is preliminary data.</text>
</comment>
<feature type="transmembrane region" description="Helical" evidence="2">
    <location>
        <begin position="235"/>
        <end position="255"/>
    </location>
</feature>
<organism evidence="4 5">
    <name type="scientific">Letharia columbiana</name>
    <dbReference type="NCBI Taxonomy" id="112416"/>
    <lineage>
        <taxon>Eukaryota</taxon>
        <taxon>Fungi</taxon>
        <taxon>Dikarya</taxon>
        <taxon>Ascomycota</taxon>
        <taxon>Pezizomycotina</taxon>
        <taxon>Lecanoromycetes</taxon>
        <taxon>OSLEUM clade</taxon>
        <taxon>Lecanoromycetidae</taxon>
        <taxon>Lecanorales</taxon>
        <taxon>Lecanorineae</taxon>
        <taxon>Parmeliaceae</taxon>
        <taxon>Letharia</taxon>
    </lineage>
</organism>
<reference evidence="4 5" key="1">
    <citation type="journal article" date="2020" name="Genomics">
        <title>Complete, high-quality genomes from long-read metagenomic sequencing of two wolf lichen thalli reveals enigmatic genome architecture.</title>
        <authorList>
            <person name="McKenzie S.K."/>
            <person name="Walston R.F."/>
            <person name="Allen J.L."/>
        </authorList>
    </citation>
    <scope>NUCLEOTIDE SEQUENCE [LARGE SCALE GENOMIC DNA]</scope>
    <source>
        <strain evidence="4">WasteWater2</strain>
    </source>
</reference>
<dbReference type="GeneID" id="59292299"/>
<feature type="transmembrane region" description="Helical" evidence="2">
    <location>
        <begin position="192"/>
        <end position="215"/>
    </location>
</feature>
<dbReference type="PANTHER" id="PTHR35152:SF1">
    <property type="entry name" value="DOMAIN SIGNALLING PROTEIN, PUTATIVE (AFU_ORTHOLOGUE AFUA_5G11310)-RELATED"/>
    <property type="match status" value="1"/>
</dbReference>
<evidence type="ECO:0000313" key="4">
    <source>
        <dbReference type="EMBL" id="KAF6231153.1"/>
    </source>
</evidence>
<feature type="transmembrane region" description="Helical" evidence="2">
    <location>
        <begin position="20"/>
        <end position="40"/>
    </location>
</feature>
<feature type="transmembrane region" description="Helical" evidence="2">
    <location>
        <begin position="94"/>
        <end position="114"/>
    </location>
</feature>
<dbReference type="RefSeq" id="XP_037160586.1">
    <property type="nucleotide sequence ID" value="XM_037312538.1"/>
</dbReference>
<name>A0A8H6FMA1_9LECA</name>
<feature type="domain" description="MHYT" evidence="3">
    <location>
        <begin position="17"/>
        <end position="216"/>
    </location>
</feature>
<sequence>MSSILVTYDGDLISHSYDAGFIVLSYLVSLAGCWTSLELLQRRTGTRGYYNWYLLLAAACTMGAVAIWSMHFIGNRAIVMANGKPDNQIQYSPGFTAGSFFLPVCVVGIAFYFFSVSEKVSILGTMVGGLLVGSAVCGMHYMGQKGIANYTPSYSWRHVFGSAIIAVAADTVALGVFFYFRSTWTNSWWKRMSCASLLAVSVSGMHWVATVGTAYRMRADMMQNTSGLSREATVVVVICLSIGCCLMLVIFSLIGQRSRQRSADRAQQVVLACATFDPEGRLMVTPEGLLPCCKITGSYHERSFEEVFDMDHPVFCWIYRASRCWYGVSDLLPGMRSRLRDAKPFKHSRYRRRAGSVDDSTGDYSTLFKQLFCVAAKDLADIVQLPLEDVGVLDGTIMNTGTLSKSARLKLWQGLPTRHNQLDDAEKGRMPMIFGRGQLLFLVRRASRSQASHLQSTGHRFATISNVIEVLARSMEVTKAELLPQLKRMRDQSEAERLLEPGVHLGCFALRPLFHRGFDVLVRKDAGNLMPTSSLTKSKLEQWQIDVLQRMDNWTVATCCERLRRGSLFADPKQQQFSRELLESLTVLAGRVDSAFFEEARLVATPLRAPCDVSKGNSSSQEAFVVAFRVITDAYQSSSLNNRYEFASLRFFLSQQHAHRDSADNAVFARRIHREFAAIASREDCDNNSLRCPRASYHPSSDPPCGNKRSRTPSPNRNKRWTSRIRANGNKVNDDSSSEKNLVNGSPKASARAFGGIHVANEIDIDVREVTRNSHTPDVEMSSLGCYAEAGVGDIEGESFADELAALTTDERRKQRTTGF</sequence>
<keyword evidence="2" id="KW-0472">Membrane</keyword>
<feature type="transmembrane region" description="Helical" evidence="2">
    <location>
        <begin position="52"/>
        <end position="74"/>
    </location>
</feature>
<dbReference type="EMBL" id="JACCJC010000060">
    <property type="protein sequence ID" value="KAF6231153.1"/>
    <property type="molecule type" value="Genomic_DNA"/>
</dbReference>
<keyword evidence="5" id="KW-1185">Reference proteome</keyword>
<dbReference type="PROSITE" id="PS50924">
    <property type="entry name" value="MHYT"/>
    <property type="match status" value="1"/>
</dbReference>
<dbReference type="AlphaFoldDB" id="A0A8H6FMA1"/>
<feature type="transmembrane region" description="Helical" evidence="2">
    <location>
        <begin position="121"/>
        <end position="142"/>
    </location>
</feature>
<dbReference type="Pfam" id="PF03707">
    <property type="entry name" value="MHYT"/>
    <property type="match status" value="2"/>
</dbReference>
<accession>A0A8H6FMA1</accession>
<keyword evidence="2" id="KW-0812">Transmembrane</keyword>
<dbReference type="PANTHER" id="PTHR35152">
    <property type="entry name" value="DOMAIN SIGNALLING PROTEIN, PUTATIVE (AFU_ORTHOLOGUE AFUA_5G11310)-RELATED"/>
    <property type="match status" value="1"/>
</dbReference>
<keyword evidence="2" id="KW-1133">Transmembrane helix</keyword>
<gene>
    <name evidence="4" type="ORF">HO173_010653</name>
</gene>
<evidence type="ECO:0000313" key="5">
    <source>
        <dbReference type="Proteomes" id="UP000578531"/>
    </source>
</evidence>
<dbReference type="OrthoDB" id="264015at2759"/>
<evidence type="ECO:0000256" key="2">
    <source>
        <dbReference type="SAM" id="Phobius"/>
    </source>
</evidence>
<feature type="region of interest" description="Disordered" evidence="1">
    <location>
        <begin position="696"/>
        <end position="749"/>
    </location>
</feature>
<evidence type="ECO:0000259" key="3">
    <source>
        <dbReference type="PROSITE" id="PS50924"/>
    </source>
</evidence>